<dbReference type="EC" id="2.7.-.-" evidence="4"/>
<dbReference type="Gene3D" id="3.30.470.160">
    <property type="entry name" value="Inositol polyphosphate kinase"/>
    <property type="match status" value="1"/>
</dbReference>
<name>U3IL45_ANAPP</name>
<dbReference type="PANTHER" id="PTHR12400:SF73">
    <property type="entry name" value="INOSITOL HEXAKISPHOSPHATE KINASE 1"/>
    <property type="match status" value="1"/>
</dbReference>
<reference evidence="6 7" key="1">
    <citation type="submission" date="2017-10" db="EMBL/GenBank/DDBJ databases">
        <title>A new Pekin duck reference genome.</title>
        <authorList>
            <person name="Hou Z.-C."/>
            <person name="Zhou Z.-K."/>
            <person name="Zhu F."/>
            <person name="Hou S.-S."/>
        </authorList>
    </citation>
    <scope>NUCLEOTIDE SEQUENCE [LARGE SCALE GENOMIC DNA]</scope>
</reference>
<dbReference type="GO" id="GO:0005654">
    <property type="term" value="C:nucleoplasm"/>
    <property type="evidence" value="ECO:0007669"/>
    <property type="project" value="Ensembl"/>
</dbReference>
<feature type="compositionally biased region" description="Polar residues" evidence="5">
    <location>
        <begin position="104"/>
        <end position="114"/>
    </location>
</feature>
<dbReference type="GO" id="GO:0001650">
    <property type="term" value="C:fibrillar center"/>
    <property type="evidence" value="ECO:0007669"/>
    <property type="project" value="Ensembl"/>
</dbReference>
<dbReference type="InterPro" id="IPR038286">
    <property type="entry name" value="IPK_sf"/>
</dbReference>
<evidence type="ECO:0000256" key="5">
    <source>
        <dbReference type="SAM" id="MobiDB-lite"/>
    </source>
</evidence>
<dbReference type="GeneTree" id="ENSGT00940000157802"/>
<evidence type="ECO:0000256" key="4">
    <source>
        <dbReference type="RuleBase" id="RU363090"/>
    </source>
</evidence>
<keyword evidence="2 4" id="KW-0808">Transferase</keyword>
<dbReference type="GO" id="GO:0032958">
    <property type="term" value="P:inositol phosphate biosynthetic process"/>
    <property type="evidence" value="ECO:0007669"/>
    <property type="project" value="InterPro"/>
</dbReference>
<protein>
    <recommendedName>
        <fullName evidence="4">Kinase</fullName>
        <ecNumber evidence="4">2.7.-.-</ecNumber>
    </recommendedName>
</protein>
<proteinExistence type="inferred from homology"/>
<evidence type="ECO:0000313" key="7">
    <source>
        <dbReference type="Proteomes" id="UP000016666"/>
    </source>
</evidence>
<dbReference type="InterPro" id="IPR005522">
    <property type="entry name" value="IPK"/>
</dbReference>
<evidence type="ECO:0000256" key="3">
    <source>
        <dbReference type="ARBA" id="ARBA00022777"/>
    </source>
</evidence>
<feature type="compositionally biased region" description="Basic residues" evidence="5">
    <location>
        <begin position="77"/>
        <end position="87"/>
    </location>
</feature>
<dbReference type="AlphaFoldDB" id="U3IL45"/>
<reference evidence="6" key="3">
    <citation type="submission" date="2025-09" db="UniProtKB">
        <authorList>
            <consortium name="Ensembl"/>
        </authorList>
    </citation>
    <scope>IDENTIFICATION</scope>
</reference>
<dbReference type="PANTHER" id="PTHR12400">
    <property type="entry name" value="INOSITOL POLYPHOSPHATE KINASE"/>
    <property type="match status" value="1"/>
</dbReference>
<accession>U3IL45</accession>
<dbReference type="Proteomes" id="UP000016666">
    <property type="component" value="Chromosome 13"/>
</dbReference>
<dbReference type="GO" id="GO:0120163">
    <property type="term" value="P:negative regulation of cold-induced thermogenesis"/>
    <property type="evidence" value="ECO:0007669"/>
    <property type="project" value="Ensembl"/>
</dbReference>
<dbReference type="GO" id="GO:0000828">
    <property type="term" value="F:inositol hexakisphosphate kinase activity"/>
    <property type="evidence" value="ECO:0007669"/>
    <property type="project" value="Ensembl"/>
</dbReference>
<sequence length="251" mass="27950">LRTCSAAEQGQGGPNFYRRKPSLPLCCDARSASHSTKTGVVSVCFEGDSDGYINLVAYPYVENEALEQDDMPERDQPRRKHSRRSLHRSSSGTEHKEEKPGLASDSTESNIQETKSPRVDMHIHSDVPFQMLDGNSGLSSEKISYNPWSLRCHKQQLSRMRSESKDRKLYKFLLLENVVHHFKFPCVLDLKMGTRQHGDDASEEKAARQMKKCEQSTSATLGVRVCGMQVGIPKSAAGAAHPFPSSVRAAD</sequence>
<reference evidence="6" key="2">
    <citation type="submission" date="2025-08" db="UniProtKB">
        <authorList>
            <consortium name="Ensembl"/>
        </authorList>
    </citation>
    <scope>IDENTIFICATION</scope>
</reference>
<dbReference type="Pfam" id="PF03770">
    <property type="entry name" value="IPK"/>
    <property type="match status" value="1"/>
</dbReference>
<feature type="region of interest" description="Disordered" evidence="5">
    <location>
        <begin position="66"/>
        <end position="120"/>
    </location>
</feature>
<dbReference type="GO" id="GO:0005829">
    <property type="term" value="C:cytosol"/>
    <property type="evidence" value="ECO:0007669"/>
    <property type="project" value="Ensembl"/>
</dbReference>
<comment type="similarity">
    <text evidence="1 4">Belongs to the inositol phosphokinase (IPK) family.</text>
</comment>
<evidence type="ECO:0000256" key="2">
    <source>
        <dbReference type="ARBA" id="ARBA00022679"/>
    </source>
</evidence>
<gene>
    <name evidence="6" type="primary">IP6K1</name>
</gene>
<dbReference type="Ensembl" id="ENSAPLT00000008635.2">
    <property type="protein sequence ID" value="ENSAPLP00000007967.2"/>
    <property type="gene ID" value="ENSAPLG00000008308.2"/>
</dbReference>
<dbReference type="GO" id="GO:0046854">
    <property type="term" value="P:phosphatidylinositol phosphate biosynthetic process"/>
    <property type="evidence" value="ECO:0007669"/>
    <property type="project" value="Ensembl"/>
</dbReference>
<keyword evidence="3 4" id="KW-0418">Kinase</keyword>
<evidence type="ECO:0000313" key="6">
    <source>
        <dbReference type="Ensembl" id="ENSAPLP00000007967.2"/>
    </source>
</evidence>
<evidence type="ECO:0000256" key="1">
    <source>
        <dbReference type="ARBA" id="ARBA00007374"/>
    </source>
</evidence>
<organism evidence="6 7">
    <name type="scientific">Anas platyrhynchos platyrhynchos</name>
    <name type="common">Northern mallard</name>
    <dbReference type="NCBI Taxonomy" id="8840"/>
    <lineage>
        <taxon>Eukaryota</taxon>
        <taxon>Metazoa</taxon>
        <taxon>Chordata</taxon>
        <taxon>Craniata</taxon>
        <taxon>Vertebrata</taxon>
        <taxon>Euteleostomi</taxon>
        <taxon>Archelosauria</taxon>
        <taxon>Archosauria</taxon>
        <taxon>Dinosauria</taxon>
        <taxon>Saurischia</taxon>
        <taxon>Theropoda</taxon>
        <taxon>Coelurosauria</taxon>
        <taxon>Aves</taxon>
        <taxon>Neognathae</taxon>
        <taxon>Galloanserae</taxon>
        <taxon>Anseriformes</taxon>
        <taxon>Anatidae</taxon>
        <taxon>Anatinae</taxon>
        <taxon>Anas</taxon>
    </lineage>
</organism>
<keyword evidence="7" id="KW-1185">Reference proteome</keyword>
<dbReference type="STRING" id="8840.ENSAPLP00000007967"/>
<dbReference type="SUPFAM" id="SSF56104">
    <property type="entry name" value="SAICAR synthase-like"/>
    <property type="match status" value="1"/>
</dbReference>